<dbReference type="AlphaFoldDB" id="A0A8J7SIG3"/>
<evidence type="ECO:0000313" key="2">
    <source>
        <dbReference type="Proteomes" id="UP000672602"/>
    </source>
</evidence>
<dbReference type="RefSeq" id="WP_210681613.1">
    <property type="nucleotide sequence ID" value="NZ_JAGMWN010000003.1"/>
</dbReference>
<evidence type="ECO:0000313" key="1">
    <source>
        <dbReference type="EMBL" id="MBP5857048.1"/>
    </source>
</evidence>
<dbReference type="Proteomes" id="UP000672602">
    <property type="component" value="Unassembled WGS sequence"/>
</dbReference>
<gene>
    <name evidence="1" type="ORF">KAJ83_08510</name>
</gene>
<proteinExistence type="predicted"/>
<organism evidence="1 2">
    <name type="scientific">Marivibrio halodurans</name>
    <dbReference type="NCBI Taxonomy" id="2039722"/>
    <lineage>
        <taxon>Bacteria</taxon>
        <taxon>Pseudomonadati</taxon>
        <taxon>Pseudomonadota</taxon>
        <taxon>Alphaproteobacteria</taxon>
        <taxon>Rhodospirillales</taxon>
        <taxon>Rhodospirillaceae</taxon>
        <taxon>Marivibrio</taxon>
    </lineage>
</organism>
<name>A0A8J7SIG3_9PROT</name>
<dbReference type="SUPFAM" id="SSF54593">
    <property type="entry name" value="Glyoxalase/Bleomycin resistance protein/Dihydroxybiphenyl dioxygenase"/>
    <property type="match status" value="1"/>
</dbReference>
<evidence type="ECO:0008006" key="3">
    <source>
        <dbReference type="Google" id="ProtNLM"/>
    </source>
</evidence>
<reference evidence="1" key="1">
    <citation type="submission" date="2021-04" db="EMBL/GenBank/DDBJ databases">
        <authorList>
            <person name="Zhang D.-C."/>
        </authorList>
    </citation>
    <scope>NUCLEOTIDE SEQUENCE</scope>
    <source>
        <strain evidence="1">CGMCC 1.15697</strain>
    </source>
</reference>
<accession>A0A8J7SIG3</accession>
<dbReference type="Gene3D" id="3.10.180.10">
    <property type="entry name" value="2,3-Dihydroxybiphenyl 1,2-Dioxygenase, domain 1"/>
    <property type="match status" value="1"/>
</dbReference>
<comment type="caution">
    <text evidence="1">The sequence shown here is derived from an EMBL/GenBank/DDBJ whole genome shotgun (WGS) entry which is preliminary data.</text>
</comment>
<protein>
    <recommendedName>
        <fullName evidence="3">VOC domain-containing protein</fullName>
    </recommendedName>
</protein>
<dbReference type="InterPro" id="IPR029068">
    <property type="entry name" value="Glyas_Bleomycin-R_OHBP_Dase"/>
</dbReference>
<dbReference type="EMBL" id="JAGMWN010000003">
    <property type="protein sequence ID" value="MBP5857048.1"/>
    <property type="molecule type" value="Genomic_DNA"/>
</dbReference>
<sequence>MATKSTKTPWMPPDEFGRQLPNGLGINLLVRNVAASVGFATHVLGAESTYDDEDFAYLTLPAIGAAWMLHADHSYSDNRMSGLVRSVQGRGVGAEFRLHGLDPDGCEARAREWGYQLLDGSTDKPHGLRECYIFDPDWYLWVPCRALD</sequence>
<keyword evidence="2" id="KW-1185">Reference proteome</keyword>